<dbReference type="EMBL" id="CAXLJM020000046">
    <property type="protein sequence ID" value="CAL8111164.1"/>
    <property type="molecule type" value="Genomic_DNA"/>
</dbReference>
<dbReference type="Proteomes" id="UP001642540">
    <property type="component" value="Unassembled WGS sequence"/>
</dbReference>
<gene>
    <name evidence="2" type="ORF">ODALV1_LOCUS14788</name>
</gene>
<feature type="compositionally biased region" description="Polar residues" evidence="1">
    <location>
        <begin position="46"/>
        <end position="59"/>
    </location>
</feature>
<feature type="region of interest" description="Disordered" evidence="1">
    <location>
        <begin position="1"/>
        <end position="85"/>
    </location>
</feature>
<sequence>MTANQQGHGPHIAVHRASKDSDPFDLDPKLDRARRNSPIHLKKQGSNHSQRQFKASPSTHSRHRENSFSLFSSPPQGHNQRLSVQSRDDSLYLHWPTKQMDDAPELDILNKKPTHYTSSVIARTDNDIEFVNMLLRAYVVNLRYGKTRNPSKTSVHSAPAKPSEEHKELGSKNAAMKELYEHSHKTLIILQQCIGHFKQMIFNLTFTKYEDEPLKDSDIKLTRGKSIIGSCIWIVIYALQQLQDDPDIEPSEAQPRPHQGINDLAQEMQGLINQSFYTWHEMVIAVGALERVHKKTEDLFHRQTTHFHTISAPDSEAANIAGLHLKRYRRGDADLDELKNLRNFDPYASLLVWNNRLGMSRILYKTEYNKPDTLWWGFDTLSADKKVVYLKDVLNFVKRIFDSVKEIAQKITLELQGRSMSRRGSYMPSVRTSGGFDPVAGVSNYEEGIDMMDKVLTRKLLHYDWTQEEIHEFYEVDKIFLDEMDVLTLGAGVTRAILHEARHMMHICYETGRMLDFKEFSVLPSYERVYNKLKDEFVEKTQSKKLRRMSTASTTYDIEEGHLELRNVTGLFRTSIYNEILKHLPLFCSRVALTLQ</sequence>
<feature type="compositionally biased region" description="Basic residues" evidence="1">
    <location>
        <begin position="35"/>
        <end position="45"/>
    </location>
</feature>
<protein>
    <submittedName>
        <fullName evidence="2">Uncharacterized protein</fullName>
    </submittedName>
</protein>
<name>A0ABP1QXF4_9HEXA</name>
<accession>A0ABP1QXF4</accession>
<evidence type="ECO:0000313" key="2">
    <source>
        <dbReference type="EMBL" id="CAL8111164.1"/>
    </source>
</evidence>
<feature type="region of interest" description="Disordered" evidence="1">
    <location>
        <begin position="149"/>
        <end position="169"/>
    </location>
</feature>
<feature type="compositionally biased region" description="Polar residues" evidence="1">
    <location>
        <begin position="67"/>
        <end position="85"/>
    </location>
</feature>
<proteinExistence type="predicted"/>
<organism evidence="2 3">
    <name type="scientific">Orchesella dallaii</name>
    <dbReference type="NCBI Taxonomy" id="48710"/>
    <lineage>
        <taxon>Eukaryota</taxon>
        <taxon>Metazoa</taxon>
        <taxon>Ecdysozoa</taxon>
        <taxon>Arthropoda</taxon>
        <taxon>Hexapoda</taxon>
        <taxon>Collembola</taxon>
        <taxon>Entomobryomorpha</taxon>
        <taxon>Entomobryoidea</taxon>
        <taxon>Orchesellidae</taxon>
        <taxon>Orchesellinae</taxon>
        <taxon>Orchesella</taxon>
    </lineage>
</organism>
<evidence type="ECO:0000256" key="1">
    <source>
        <dbReference type="SAM" id="MobiDB-lite"/>
    </source>
</evidence>
<comment type="caution">
    <text evidence="2">The sequence shown here is derived from an EMBL/GenBank/DDBJ whole genome shotgun (WGS) entry which is preliminary data.</text>
</comment>
<feature type="compositionally biased region" description="Basic and acidic residues" evidence="1">
    <location>
        <begin position="17"/>
        <end position="34"/>
    </location>
</feature>
<keyword evidence="3" id="KW-1185">Reference proteome</keyword>
<reference evidence="2 3" key="1">
    <citation type="submission" date="2024-08" db="EMBL/GenBank/DDBJ databases">
        <authorList>
            <person name="Cucini C."/>
            <person name="Frati F."/>
        </authorList>
    </citation>
    <scope>NUCLEOTIDE SEQUENCE [LARGE SCALE GENOMIC DNA]</scope>
</reference>
<evidence type="ECO:0000313" key="3">
    <source>
        <dbReference type="Proteomes" id="UP001642540"/>
    </source>
</evidence>